<accession>A0A8H5B1W9</accession>
<sequence length="92" mass="9828">MLFPALTLAPTLNANVNPNPIQTANLPALLSPTSLTSPGPATLLSQGVSTLPNLRYFQLPTVWNEVLLTERLKKSVLGSLLAFVCSGIQEDK</sequence>
<name>A0A8H5B1W9_9AGAR</name>
<dbReference type="AlphaFoldDB" id="A0A8H5B1W9"/>
<evidence type="ECO:0000313" key="2">
    <source>
        <dbReference type="Proteomes" id="UP000559256"/>
    </source>
</evidence>
<gene>
    <name evidence="1" type="ORF">D9758_018573</name>
</gene>
<dbReference type="EMBL" id="JAACJM010000498">
    <property type="protein sequence ID" value="KAF5314806.1"/>
    <property type="molecule type" value="Genomic_DNA"/>
</dbReference>
<evidence type="ECO:0000313" key="1">
    <source>
        <dbReference type="EMBL" id="KAF5314806.1"/>
    </source>
</evidence>
<organism evidence="1 2">
    <name type="scientific">Tetrapyrgos nigripes</name>
    <dbReference type="NCBI Taxonomy" id="182062"/>
    <lineage>
        <taxon>Eukaryota</taxon>
        <taxon>Fungi</taxon>
        <taxon>Dikarya</taxon>
        <taxon>Basidiomycota</taxon>
        <taxon>Agaricomycotina</taxon>
        <taxon>Agaricomycetes</taxon>
        <taxon>Agaricomycetidae</taxon>
        <taxon>Agaricales</taxon>
        <taxon>Marasmiineae</taxon>
        <taxon>Marasmiaceae</taxon>
        <taxon>Tetrapyrgos</taxon>
    </lineage>
</organism>
<comment type="caution">
    <text evidence="1">The sequence shown here is derived from an EMBL/GenBank/DDBJ whole genome shotgun (WGS) entry which is preliminary data.</text>
</comment>
<dbReference type="OrthoDB" id="2786563at2759"/>
<dbReference type="Proteomes" id="UP000559256">
    <property type="component" value="Unassembled WGS sequence"/>
</dbReference>
<keyword evidence="2" id="KW-1185">Reference proteome</keyword>
<reference evidence="1 2" key="1">
    <citation type="journal article" date="2020" name="ISME J.">
        <title>Uncovering the hidden diversity of litter-decomposition mechanisms in mushroom-forming fungi.</title>
        <authorList>
            <person name="Floudas D."/>
            <person name="Bentzer J."/>
            <person name="Ahren D."/>
            <person name="Johansson T."/>
            <person name="Persson P."/>
            <person name="Tunlid A."/>
        </authorList>
    </citation>
    <scope>NUCLEOTIDE SEQUENCE [LARGE SCALE GENOMIC DNA]</scope>
    <source>
        <strain evidence="1 2">CBS 291.85</strain>
    </source>
</reference>
<protein>
    <submittedName>
        <fullName evidence="1">Uncharacterized protein</fullName>
    </submittedName>
</protein>
<proteinExistence type="predicted"/>